<reference evidence="3" key="1">
    <citation type="journal article" date="2019" name="Int. J. Syst. Evol. Microbiol.">
        <title>The Global Catalogue of Microorganisms (GCM) 10K type strain sequencing project: providing services to taxonomists for standard genome sequencing and annotation.</title>
        <authorList>
            <consortium name="The Broad Institute Genomics Platform"/>
            <consortium name="The Broad Institute Genome Sequencing Center for Infectious Disease"/>
            <person name="Wu L."/>
            <person name="Ma J."/>
        </authorList>
    </citation>
    <scope>NUCLEOTIDE SEQUENCE [LARGE SCALE GENOMIC DNA]</scope>
    <source>
        <strain evidence="3">TISTR 1511</strain>
    </source>
</reference>
<dbReference type="SUPFAM" id="SSF52799">
    <property type="entry name" value="(Phosphotyrosine protein) phosphatases II"/>
    <property type="match status" value="1"/>
</dbReference>
<evidence type="ECO:0000313" key="3">
    <source>
        <dbReference type="Proteomes" id="UP001597453"/>
    </source>
</evidence>
<dbReference type="EMBL" id="JBHUNF010000004">
    <property type="protein sequence ID" value="MFD2675230.1"/>
    <property type="molecule type" value="Genomic_DNA"/>
</dbReference>
<dbReference type="Pfam" id="PF13350">
    <property type="entry name" value="Y_phosphatase3"/>
    <property type="match status" value="1"/>
</dbReference>
<protein>
    <submittedName>
        <fullName evidence="2">Tyrosine-protein phosphatase</fullName>
        <ecNumber evidence="2">3.1.3.48</ecNumber>
    </submittedName>
</protein>
<keyword evidence="3" id="KW-1185">Reference proteome</keyword>
<name>A0ABW5RKD6_9MICO</name>
<comment type="caution">
    <text evidence="2">The sequence shown here is derived from an EMBL/GenBank/DDBJ whole genome shotgun (WGS) entry which is preliminary data.</text>
</comment>
<keyword evidence="2" id="KW-0378">Hydrolase</keyword>
<dbReference type="EC" id="3.1.3.48" evidence="2"/>
<dbReference type="Gene3D" id="3.90.190.10">
    <property type="entry name" value="Protein tyrosine phosphatase superfamily"/>
    <property type="match status" value="1"/>
</dbReference>
<sequence length="274" mass="29272">MVDFESNGTAPGAPAAPDAHGTRRVLWHGFYNARDLGGLPLTGGGTTRFGGYVRSADLRFATPAGLRDMAQAGVGTVVDLRNDFETHPVPRSPEDEAANAHRVPPTREADLPEGVFGVRVPLDNPDRVEFWQRMRAEGRLGTPRFFAPVLREHPERVVAALRVIAAAPGGVLYHCAVGRDRTGLVTFALLALAGVRADAIASDYALSAGELAPFFARLDYPNQAANIDAILAEQGHTLESAVAEQLDAVDVAQVLRDAGLSDGEIRTLRARLVP</sequence>
<dbReference type="RefSeq" id="WP_159421428.1">
    <property type="nucleotide sequence ID" value="NZ_JBHUNF010000004.1"/>
</dbReference>
<organism evidence="2 3">
    <name type="scientific">Gulosibacter bifidus</name>
    <dbReference type="NCBI Taxonomy" id="272239"/>
    <lineage>
        <taxon>Bacteria</taxon>
        <taxon>Bacillati</taxon>
        <taxon>Actinomycetota</taxon>
        <taxon>Actinomycetes</taxon>
        <taxon>Micrococcales</taxon>
        <taxon>Microbacteriaceae</taxon>
        <taxon>Gulosibacter</taxon>
    </lineage>
</organism>
<proteinExistence type="predicted"/>
<dbReference type="Proteomes" id="UP001597453">
    <property type="component" value="Unassembled WGS sequence"/>
</dbReference>
<feature type="region of interest" description="Disordered" evidence="1">
    <location>
        <begin position="87"/>
        <end position="108"/>
    </location>
</feature>
<evidence type="ECO:0000313" key="2">
    <source>
        <dbReference type="EMBL" id="MFD2675230.1"/>
    </source>
</evidence>
<accession>A0ABW5RKD6</accession>
<dbReference type="GO" id="GO:0004725">
    <property type="term" value="F:protein tyrosine phosphatase activity"/>
    <property type="evidence" value="ECO:0007669"/>
    <property type="project" value="UniProtKB-EC"/>
</dbReference>
<dbReference type="InterPro" id="IPR029021">
    <property type="entry name" value="Prot-tyrosine_phosphatase-like"/>
</dbReference>
<gene>
    <name evidence="2" type="ORF">ACFSUQ_07980</name>
</gene>
<evidence type="ECO:0000256" key="1">
    <source>
        <dbReference type="SAM" id="MobiDB-lite"/>
    </source>
</evidence>
<dbReference type="InterPro" id="IPR026893">
    <property type="entry name" value="Tyr/Ser_Pase_IphP-type"/>
</dbReference>